<dbReference type="GO" id="GO:0030488">
    <property type="term" value="P:tRNA methylation"/>
    <property type="evidence" value="ECO:0007669"/>
    <property type="project" value="TreeGrafter"/>
</dbReference>
<organism evidence="4 5">
    <name type="scientific">Aphanomyces astaci</name>
    <name type="common">Crayfish plague agent</name>
    <dbReference type="NCBI Taxonomy" id="112090"/>
    <lineage>
        <taxon>Eukaryota</taxon>
        <taxon>Sar</taxon>
        <taxon>Stramenopiles</taxon>
        <taxon>Oomycota</taxon>
        <taxon>Saprolegniomycetes</taxon>
        <taxon>Saprolegniales</taxon>
        <taxon>Verrucalvaceae</taxon>
        <taxon>Aphanomyces</taxon>
    </lineage>
</organism>
<dbReference type="GO" id="GO:0000049">
    <property type="term" value="F:tRNA binding"/>
    <property type="evidence" value="ECO:0007669"/>
    <property type="project" value="TreeGrafter"/>
</dbReference>
<comment type="caution">
    <text evidence="4">The sequence shown here is derived from an EMBL/GenBank/DDBJ whole genome shotgun (WGS) entry which is preliminary data.</text>
</comment>
<dbReference type="EMBL" id="VJMI01016582">
    <property type="protein sequence ID" value="KAF0717975.1"/>
    <property type="molecule type" value="Genomic_DNA"/>
</dbReference>
<evidence type="ECO:0000313" key="5">
    <source>
        <dbReference type="Proteomes" id="UP000469452"/>
    </source>
</evidence>
<dbReference type="SUPFAM" id="SSF53335">
    <property type="entry name" value="S-adenosyl-L-methionine-dependent methyltransferases"/>
    <property type="match status" value="1"/>
</dbReference>
<gene>
    <name evidence="4" type="ORF">AaE_010742</name>
</gene>
<dbReference type="Pfam" id="PF08241">
    <property type="entry name" value="Methyltransf_11"/>
    <property type="match status" value="1"/>
</dbReference>
<dbReference type="Gene3D" id="3.40.50.150">
    <property type="entry name" value="Vaccinia Virus protein VP39"/>
    <property type="match status" value="1"/>
</dbReference>
<dbReference type="InterPro" id="IPR013216">
    <property type="entry name" value="Methyltransf_11"/>
</dbReference>
<keyword evidence="2" id="KW-0808">Transferase</keyword>
<dbReference type="InterPro" id="IPR029063">
    <property type="entry name" value="SAM-dependent_MTases_sf"/>
</dbReference>
<dbReference type="Proteomes" id="UP000469452">
    <property type="component" value="Unassembled WGS sequence"/>
</dbReference>
<keyword evidence="1" id="KW-0489">Methyltransferase</keyword>
<evidence type="ECO:0000259" key="3">
    <source>
        <dbReference type="Pfam" id="PF08241"/>
    </source>
</evidence>
<reference evidence="4 5" key="1">
    <citation type="submission" date="2019-06" db="EMBL/GenBank/DDBJ databases">
        <title>Genomics analysis of Aphanomyces spp. identifies a new class of oomycete effector associated with host adaptation.</title>
        <authorList>
            <person name="Gaulin E."/>
        </authorList>
    </citation>
    <scope>NUCLEOTIDE SEQUENCE [LARGE SCALE GENOMIC DNA]</scope>
    <source>
        <strain evidence="4 5">E</strain>
    </source>
</reference>
<feature type="domain" description="Methyltransferase type 11" evidence="3">
    <location>
        <begin position="15"/>
        <end position="64"/>
    </location>
</feature>
<evidence type="ECO:0000256" key="2">
    <source>
        <dbReference type="ARBA" id="ARBA00022679"/>
    </source>
</evidence>
<dbReference type="PANTHER" id="PTHR13069:SF21">
    <property type="entry name" value="ALKYLATED DNA REPAIR PROTEIN ALKB HOMOLOG 8"/>
    <property type="match status" value="1"/>
</dbReference>
<dbReference type="AlphaFoldDB" id="A0A6A4ZVV8"/>
<dbReference type="VEuPathDB" id="FungiDB:H257_11413"/>
<dbReference type="InterPro" id="IPR051422">
    <property type="entry name" value="AlkB_tRNA_MeTrf/Diox"/>
</dbReference>
<dbReference type="PANTHER" id="PTHR13069">
    <property type="entry name" value="ALKYLATED DNA REPAIR PROTEIN ALKB HOMOLOG 8"/>
    <property type="match status" value="1"/>
</dbReference>
<protein>
    <recommendedName>
        <fullName evidence="3">Methyltransferase type 11 domain-containing protein</fullName>
    </recommendedName>
</protein>
<evidence type="ECO:0000256" key="1">
    <source>
        <dbReference type="ARBA" id="ARBA00022603"/>
    </source>
</evidence>
<dbReference type="GO" id="GO:0008757">
    <property type="term" value="F:S-adenosylmethionine-dependent methyltransferase activity"/>
    <property type="evidence" value="ECO:0007669"/>
    <property type="project" value="InterPro"/>
</dbReference>
<evidence type="ECO:0000313" key="4">
    <source>
        <dbReference type="EMBL" id="KAF0717975.1"/>
    </source>
</evidence>
<accession>A0A6A4ZVV8</accession>
<name>A0A6A4ZVV8_APHAT</name>
<dbReference type="GO" id="GO:0106335">
    <property type="term" value="F:tRNA (5-carboxymethyluridine(34)-5-O)-methyltransferase activity"/>
    <property type="evidence" value="ECO:0007669"/>
    <property type="project" value="TreeGrafter"/>
</dbReference>
<proteinExistence type="predicted"/>
<dbReference type="GO" id="GO:0005737">
    <property type="term" value="C:cytoplasm"/>
    <property type="evidence" value="ECO:0007669"/>
    <property type="project" value="TreeGrafter"/>
</dbReference>
<dbReference type="GO" id="GO:0005634">
    <property type="term" value="C:nucleus"/>
    <property type="evidence" value="ECO:0007669"/>
    <property type="project" value="TreeGrafter"/>
</dbReference>
<sequence>MMLGGICCRAHEVFGCDGLAVPLRTGAFDAAICIAVLHHMSTIEHRLQILRELARIVHVGGQIYLVAWAFEQDELSKRKFESQDVMVEWKLQQKYIDVNEPVPAHVQMDNDRKWAVYQRYCHVYKDLELEMLVRQVPGLVVAKVEMMRSNWCLTIQRV</sequence>
<dbReference type="GO" id="GO:0002098">
    <property type="term" value="P:tRNA wobble uridine modification"/>
    <property type="evidence" value="ECO:0007669"/>
    <property type="project" value="TreeGrafter"/>
</dbReference>